<reference evidence="1 2" key="1">
    <citation type="submission" date="2024-03" db="EMBL/GenBank/DDBJ databases">
        <title>Human intestinal bacterial collection.</title>
        <authorList>
            <person name="Pauvert C."/>
            <person name="Hitch T.C.A."/>
            <person name="Clavel T."/>
        </authorList>
    </citation>
    <scope>NUCLEOTIDE SEQUENCE [LARGE SCALE GENOMIC DNA]</scope>
    <source>
        <strain evidence="1 2">CLA-JM-H11</strain>
    </source>
</reference>
<organism evidence="1 2">
    <name type="scientific">Ruthenibacterium intestinale</name>
    <dbReference type="NCBI Taxonomy" id="3133163"/>
    <lineage>
        <taxon>Bacteria</taxon>
        <taxon>Bacillati</taxon>
        <taxon>Bacillota</taxon>
        <taxon>Clostridia</taxon>
        <taxon>Eubacteriales</taxon>
        <taxon>Oscillospiraceae</taxon>
        <taxon>Ruthenibacterium</taxon>
    </lineage>
</organism>
<sequence>MFQVGFKLAGAVLIFFACGAAGWQKGEQLTRRVRILEDMIIVLNHLHDSLRFEIGSTYEILQKASQNLLLRELRLPFGGLSDGPSLRADLSRVLEELHERYKVLIHEHEFQYFVSCLSGLTNLPAEQEEKLLEYSASQLSLLVRNAREECDQQKKLYRVMGFSFGGMAALLLL</sequence>
<dbReference type="EMBL" id="JBBMFA010000095">
    <property type="protein sequence ID" value="MEQ2520726.1"/>
    <property type="molecule type" value="Genomic_DNA"/>
</dbReference>
<dbReference type="Pfam" id="PF09548">
    <property type="entry name" value="Spore_III_AB"/>
    <property type="match status" value="1"/>
</dbReference>
<evidence type="ECO:0000313" key="2">
    <source>
        <dbReference type="Proteomes" id="UP001477672"/>
    </source>
</evidence>
<dbReference type="RefSeq" id="WP_349216271.1">
    <property type="nucleotide sequence ID" value="NZ_JBBMFA010000095.1"/>
</dbReference>
<dbReference type="Proteomes" id="UP001477672">
    <property type="component" value="Unassembled WGS sequence"/>
</dbReference>
<protein>
    <submittedName>
        <fullName evidence="1">Stage III sporulation protein AB</fullName>
    </submittedName>
</protein>
<accession>A0ABV1GG71</accession>
<dbReference type="InterPro" id="IPR014198">
    <property type="entry name" value="Spore_III_AB"/>
</dbReference>
<dbReference type="PROSITE" id="PS51257">
    <property type="entry name" value="PROKAR_LIPOPROTEIN"/>
    <property type="match status" value="1"/>
</dbReference>
<comment type="caution">
    <text evidence="1">The sequence shown here is derived from an EMBL/GenBank/DDBJ whole genome shotgun (WGS) entry which is preliminary data.</text>
</comment>
<evidence type="ECO:0000313" key="1">
    <source>
        <dbReference type="EMBL" id="MEQ2520726.1"/>
    </source>
</evidence>
<gene>
    <name evidence="1" type="ORF">WMO24_09835</name>
</gene>
<keyword evidence="2" id="KW-1185">Reference proteome</keyword>
<name>A0ABV1GG71_9FIRM</name>
<proteinExistence type="predicted"/>